<evidence type="ECO:0000259" key="10">
    <source>
        <dbReference type="PROSITE" id="PS51192"/>
    </source>
</evidence>
<evidence type="ECO:0000313" key="13">
    <source>
        <dbReference type="EMBL" id="PMP30080.1"/>
    </source>
</evidence>
<dbReference type="GO" id="GO:0016787">
    <property type="term" value="F:hydrolase activity"/>
    <property type="evidence" value="ECO:0007669"/>
    <property type="project" value="UniProtKB-KW"/>
</dbReference>
<dbReference type="Pfam" id="PF00271">
    <property type="entry name" value="Helicase_C"/>
    <property type="match status" value="1"/>
</dbReference>
<dbReference type="PANTHER" id="PTHR47959">
    <property type="entry name" value="ATP-DEPENDENT RNA HELICASE RHLE-RELATED"/>
    <property type="match status" value="1"/>
</dbReference>
<dbReference type="InterPro" id="IPR000629">
    <property type="entry name" value="RNA-helicase_DEAD-box_CS"/>
</dbReference>
<dbReference type="PROSITE" id="PS00039">
    <property type="entry name" value="DEAD_ATP_HELICASE"/>
    <property type="match status" value="1"/>
</dbReference>
<dbReference type="InterPro" id="IPR014014">
    <property type="entry name" value="RNA_helicase_DEAD_Q_motif"/>
</dbReference>
<dbReference type="PROSITE" id="PS51192">
    <property type="entry name" value="HELICASE_ATP_BIND_1"/>
    <property type="match status" value="1"/>
</dbReference>
<dbReference type="SUPFAM" id="SSF52540">
    <property type="entry name" value="P-loop containing nucleoside triphosphate hydrolases"/>
    <property type="match status" value="1"/>
</dbReference>
<dbReference type="SMART" id="SM00490">
    <property type="entry name" value="HELICc"/>
    <property type="match status" value="1"/>
</dbReference>
<dbReference type="InterPro" id="IPR044742">
    <property type="entry name" value="DEAD/DEAH_RhlB"/>
</dbReference>
<dbReference type="GO" id="GO:0042255">
    <property type="term" value="P:ribosome assembly"/>
    <property type="evidence" value="ECO:0007669"/>
    <property type="project" value="InterPro"/>
</dbReference>
<evidence type="ECO:0000256" key="1">
    <source>
        <dbReference type="ARBA" id="ARBA00022490"/>
    </source>
</evidence>
<dbReference type="InterPro" id="IPR011545">
    <property type="entry name" value="DEAD/DEAH_box_helicase_dom"/>
</dbReference>
<name>A0A7Z1MJN1_9VIBR</name>
<proteinExistence type="inferred from homology"/>
<dbReference type="GO" id="GO:0003724">
    <property type="term" value="F:RNA helicase activity"/>
    <property type="evidence" value="ECO:0007669"/>
    <property type="project" value="UniProtKB-UniRule"/>
</dbReference>
<evidence type="ECO:0000256" key="4">
    <source>
        <dbReference type="ARBA" id="ARBA00022806"/>
    </source>
</evidence>
<feature type="domain" description="Helicase C-terminal" evidence="11">
    <location>
        <begin position="217"/>
        <end position="382"/>
    </location>
</feature>
<dbReference type="Gene3D" id="3.40.50.300">
    <property type="entry name" value="P-loop containing nucleotide triphosphate hydrolases"/>
    <property type="match status" value="2"/>
</dbReference>
<feature type="short sequence motif" description="Q motif" evidence="8">
    <location>
        <begin position="1"/>
        <end position="29"/>
    </location>
</feature>
<keyword evidence="5 7" id="KW-0067">ATP-binding</keyword>
<dbReference type="InterPro" id="IPR050079">
    <property type="entry name" value="DEAD_box_RNA_helicase"/>
</dbReference>
<dbReference type="Pfam" id="PF00270">
    <property type="entry name" value="DEAD"/>
    <property type="match status" value="1"/>
</dbReference>
<reference evidence="13" key="1">
    <citation type="submission" date="2016-07" db="EMBL/GenBank/DDBJ databases">
        <authorList>
            <person name="Kauffman K."/>
            <person name="Arevalo P."/>
            <person name="Polz M.F."/>
        </authorList>
    </citation>
    <scope>NUCLEOTIDE SEQUENCE</scope>
    <source>
        <strain evidence="13">10N.222.46.E12</strain>
    </source>
</reference>
<keyword evidence="4 7" id="KW-0347">Helicase</keyword>
<feature type="compositionally biased region" description="Basic and acidic residues" evidence="9">
    <location>
        <begin position="400"/>
        <end position="412"/>
    </location>
</feature>
<dbReference type="EC" id="3.6.4.13" evidence="7"/>
<comment type="subcellular location">
    <subcellularLocation>
        <location evidence="7">Cytoplasm</location>
    </subcellularLocation>
</comment>
<evidence type="ECO:0000256" key="3">
    <source>
        <dbReference type="ARBA" id="ARBA00022801"/>
    </source>
</evidence>
<feature type="domain" description="Helicase ATP-binding" evidence="10">
    <location>
        <begin position="32"/>
        <end position="206"/>
    </location>
</feature>
<comment type="caution">
    <text evidence="13">The sequence shown here is derived from an EMBL/GenBank/DDBJ whole genome shotgun (WGS) entry which is preliminary data.</text>
</comment>
<dbReference type="InterPro" id="IPR014001">
    <property type="entry name" value="Helicase_ATP-bd"/>
</dbReference>
<dbReference type="InterPro" id="IPR027417">
    <property type="entry name" value="P-loop_NTPase"/>
</dbReference>
<dbReference type="SMART" id="SM00487">
    <property type="entry name" value="DEXDc"/>
    <property type="match status" value="1"/>
</dbReference>
<dbReference type="FunFam" id="3.40.50.300:FF:000468">
    <property type="entry name" value="ATP-dependent RNA helicase RhlE"/>
    <property type="match status" value="1"/>
</dbReference>
<dbReference type="PROSITE" id="PS51195">
    <property type="entry name" value="Q_MOTIF"/>
    <property type="match status" value="1"/>
</dbReference>
<dbReference type="PANTHER" id="PTHR47959:SF13">
    <property type="entry name" value="ATP-DEPENDENT RNA HELICASE RHLE"/>
    <property type="match status" value="1"/>
</dbReference>
<dbReference type="InterPro" id="IPR001650">
    <property type="entry name" value="Helicase_C-like"/>
</dbReference>
<evidence type="ECO:0000259" key="12">
    <source>
        <dbReference type="PROSITE" id="PS51195"/>
    </source>
</evidence>
<feature type="compositionally biased region" description="Basic residues" evidence="9">
    <location>
        <begin position="390"/>
        <end position="399"/>
    </location>
</feature>
<dbReference type="CDD" id="cd18787">
    <property type="entry name" value="SF2_C_DEAD"/>
    <property type="match status" value="1"/>
</dbReference>
<evidence type="ECO:0000256" key="2">
    <source>
        <dbReference type="ARBA" id="ARBA00022741"/>
    </source>
</evidence>
<dbReference type="PROSITE" id="PS51194">
    <property type="entry name" value="HELICASE_CTER"/>
    <property type="match status" value="1"/>
</dbReference>
<dbReference type="GO" id="GO:0005829">
    <property type="term" value="C:cytosol"/>
    <property type="evidence" value="ECO:0007669"/>
    <property type="project" value="TreeGrafter"/>
</dbReference>
<dbReference type="GO" id="GO:0003676">
    <property type="term" value="F:nucleic acid binding"/>
    <property type="evidence" value="ECO:0007669"/>
    <property type="project" value="InterPro"/>
</dbReference>
<comment type="function">
    <text evidence="7">DEAD-box RNA helicase involved in ribosome assembly. Has RNA-dependent ATPase activity and unwinds double-stranded RNA.</text>
</comment>
<evidence type="ECO:0000256" key="9">
    <source>
        <dbReference type="SAM" id="MobiDB-lite"/>
    </source>
</evidence>
<dbReference type="FunFam" id="3.40.50.300:FF:000108">
    <property type="entry name" value="ATP-dependent RNA helicase RhlE"/>
    <property type="match status" value="1"/>
</dbReference>
<reference evidence="13" key="2">
    <citation type="journal article" date="2018" name="Nature">
        <title>A major lineage of non-tailed dsDNA viruses as unrecognized killers of marine bacteria.</title>
        <authorList>
            <person name="Kauffman K.M."/>
            <person name="Hussain F.A."/>
            <person name="Yang J."/>
            <person name="Arevalo P."/>
            <person name="Brown J.M."/>
            <person name="Chang W.K."/>
            <person name="VanInsberghe D."/>
            <person name="Elsherbini J."/>
            <person name="Sharma R.S."/>
            <person name="Cutler M.B."/>
            <person name="Kelly L."/>
            <person name="Polz M.F."/>
        </authorList>
    </citation>
    <scope>NUCLEOTIDE SEQUENCE</scope>
    <source>
        <strain evidence="13">10N.222.46.E12</strain>
    </source>
</reference>
<evidence type="ECO:0000259" key="11">
    <source>
        <dbReference type="PROSITE" id="PS51194"/>
    </source>
</evidence>
<keyword evidence="1 7" id="KW-0963">Cytoplasm</keyword>
<feature type="compositionally biased region" description="Polar residues" evidence="9">
    <location>
        <begin position="443"/>
        <end position="494"/>
    </location>
</feature>
<feature type="compositionally biased region" description="Basic residues" evidence="9">
    <location>
        <begin position="413"/>
        <end position="424"/>
    </location>
</feature>
<comment type="catalytic activity">
    <reaction evidence="6 7">
        <text>ATP + H2O = ADP + phosphate + H(+)</text>
        <dbReference type="Rhea" id="RHEA:13065"/>
        <dbReference type="ChEBI" id="CHEBI:15377"/>
        <dbReference type="ChEBI" id="CHEBI:15378"/>
        <dbReference type="ChEBI" id="CHEBI:30616"/>
        <dbReference type="ChEBI" id="CHEBI:43474"/>
        <dbReference type="ChEBI" id="CHEBI:456216"/>
        <dbReference type="EC" id="3.6.4.13"/>
    </reaction>
</comment>
<sequence>MSFTSLGLSEPILKAIEAQGYDKPSPIQEKAVPAVLTGKDVMAAAQTGTGKTAGFTLPILEMLSKGPRVRQNQVRALVLTPTRELAAQVNGSVVKYGINLPLTSTVVFGGVKINPQMQKLRKGSDVLVATPGRLLDLYNQNAVRFDQLEILVLDEADRMLDMGFIRDIRKILAFLPKKRQNLLFSATFSDDIRSLAKGLVNSPVEISVSPANSTAKTVEQSIYPVDKKKKSAMLAKLIKDNDWRQVLVFSKTKHGANKLARFLEEQDITAAPIHGNKSQGARTKALENFKTGKVRVLVATDIAARGIDIPQLPQVVNFDLPHVSEDYVHRIGRTGRAGEVGKAISLVCADEVGELFGIERLIQQVLERRELEGFSPVNKLPESRLDSRPIRPKKPKKPREHSDGQRSGENARGHKPAGKNKRHVSGSGSAPKRKPNSAKKATDGNSAVATDDQSVRNNGSNYKRGNAANKPSVNNSGSQSTLGKPNASGKPNNSGKPAGAGKPKKTGYGGSYGSNKPSANKPAANKPSRSRAKPAPQK</sequence>
<dbReference type="InterPro" id="IPR028622">
    <property type="entry name" value="DEAD_helicase_RhlE"/>
</dbReference>
<evidence type="ECO:0000256" key="5">
    <source>
        <dbReference type="ARBA" id="ARBA00022840"/>
    </source>
</evidence>
<feature type="domain" description="DEAD-box RNA helicase Q" evidence="12">
    <location>
        <begin position="1"/>
        <end position="29"/>
    </location>
</feature>
<feature type="region of interest" description="Disordered" evidence="9">
    <location>
        <begin position="378"/>
        <end position="538"/>
    </location>
</feature>
<dbReference type="HAMAP" id="MF_00968">
    <property type="entry name" value="DEAD_helicase_RhlE"/>
    <property type="match status" value="1"/>
</dbReference>
<evidence type="ECO:0000256" key="6">
    <source>
        <dbReference type="ARBA" id="ARBA00047984"/>
    </source>
</evidence>
<evidence type="ECO:0000256" key="7">
    <source>
        <dbReference type="HAMAP-Rule" id="MF_00968"/>
    </source>
</evidence>
<dbReference type="CDD" id="cd00268">
    <property type="entry name" value="DEADc"/>
    <property type="match status" value="1"/>
</dbReference>
<organism evidence="13">
    <name type="scientific">Vibrio cyclitrophicus</name>
    <dbReference type="NCBI Taxonomy" id="47951"/>
    <lineage>
        <taxon>Bacteria</taxon>
        <taxon>Pseudomonadati</taxon>
        <taxon>Pseudomonadota</taxon>
        <taxon>Gammaproteobacteria</taxon>
        <taxon>Vibrionales</taxon>
        <taxon>Vibrionaceae</taxon>
        <taxon>Vibrio</taxon>
    </lineage>
</organism>
<dbReference type="RefSeq" id="WP_016792279.1">
    <property type="nucleotide sequence ID" value="NZ_CP090848.1"/>
</dbReference>
<keyword evidence="7" id="KW-0690">Ribosome biogenesis</keyword>
<protein>
    <recommendedName>
        <fullName evidence="7">ATP-dependent RNA helicase RhlE</fullName>
        <ecNumber evidence="7">3.6.4.13</ecNumber>
    </recommendedName>
</protein>
<dbReference type="GO" id="GO:0009266">
    <property type="term" value="P:response to temperature stimulus"/>
    <property type="evidence" value="ECO:0007669"/>
    <property type="project" value="UniProtKB-ARBA"/>
</dbReference>
<comment type="similarity">
    <text evidence="7">Belongs to the DEAD box helicase family. RhlE subfamily.</text>
</comment>
<dbReference type="AlphaFoldDB" id="A0A7Z1MJN1"/>
<keyword evidence="3 7" id="KW-0378">Hydrolase</keyword>
<accession>A0A7Z1MJN1</accession>
<dbReference type="EMBL" id="MDBS01000023">
    <property type="protein sequence ID" value="PMP30080.1"/>
    <property type="molecule type" value="Genomic_DNA"/>
</dbReference>
<keyword evidence="2 7" id="KW-0547">Nucleotide-binding</keyword>
<dbReference type="GO" id="GO:0005524">
    <property type="term" value="F:ATP binding"/>
    <property type="evidence" value="ECO:0007669"/>
    <property type="project" value="UniProtKB-UniRule"/>
</dbReference>
<evidence type="ECO:0000256" key="8">
    <source>
        <dbReference type="PROSITE-ProRule" id="PRU00552"/>
    </source>
</evidence>
<gene>
    <name evidence="7" type="primary">rhlE</name>
    <name evidence="13" type="ORF">BCS90_01345</name>
</gene>